<keyword evidence="6" id="KW-1185">Reference proteome</keyword>
<gene>
    <name evidence="5" type="primary">tusD</name>
    <name evidence="5" type="ORF">FBQ74_07930</name>
</gene>
<dbReference type="GO" id="GO:0002143">
    <property type="term" value="P:tRNA wobble position uridine thiolation"/>
    <property type="evidence" value="ECO:0007669"/>
    <property type="project" value="TreeGrafter"/>
</dbReference>
<dbReference type="OrthoDB" id="9787483at2"/>
<dbReference type="NCBIfam" id="TIGR03012">
    <property type="entry name" value="sulf_tusD_dsrE"/>
    <property type="match status" value="1"/>
</dbReference>
<comment type="subcellular location">
    <subcellularLocation>
        <location evidence="1">Cytoplasm</location>
    </subcellularLocation>
</comment>
<dbReference type="EMBL" id="CP039852">
    <property type="protein sequence ID" value="QCZ93419.1"/>
    <property type="molecule type" value="Genomic_DNA"/>
</dbReference>
<evidence type="ECO:0000256" key="3">
    <source>
        <dbReference type="ARBA" id="ARBA00022490"/>
    </source>
</evidence>
<dbReference type="NCBIfam" id="NF001237">
    <property type="entry name" value="PRK00207.1"/>
    <property type="match status" value="1"/>
</dbReference>
<keyword evidence="4 5" id="KW-0808">Transferase</keyword>
<dbReference type="GO" id="GO:0016783">
    <property type="term" value="F:sulfurtransferase activity"/>
    <property type="evidence" value="ECO:0007669"/>
    <property type="project" value="InterPro"/>
</dbReference>
<name>A0A5B7YG47_9ALTE</name>
<evidence type="ECO:0000313" key="5">
    <source>
        <dbReference type="EMBL" id="QCZ93419.1"/>
    </source>
</evidence>
<sequence length="129" mass="14288">MAAYSLLITHSPFDLSKTLAAQSFASELTAQGHTLNNIFFYGEGTHHANALVQLPTDEYQWHHQWKRIQASSECALLVCITAAVKRGLVGDSEARETGVEMANIHAPFVQAGLGEFFTQLHKCEKLVQF</sequence>
<evidence type="ECO:0000256" key="1">
    <source>
        <dbReference type="ARBA" id="ARBA00004496"/>
    </source>
</evidence>
<evidence type="ECO:0000256" key="4">
    <source>
        <dbReference type="ARBA" id="ARBA00022679"/>
    </source>
</evidence>
<dbReference type="Proteomes" id="UP000304912">
    <property type="component" value="Chromosome"/>
</dbReference>
<dbReference type="KEGG" id="salk:FBQ74_07930"/>
<dbReference type="AlphaFoldDB" id="A0A5B7YG47"/>
<dbReference type="PANTHER" id="PTHR34874:SF3">
    <property type="entry name" value="SULFURTRANSFERASE TUSD"/>
    <property type="match status" value="1"/>
</dbReference>
<protein>
    <submittedName>
        <fullName evidence="5">Sulfurtransferase complex subunit TusD</fullName>
    </submittedName>
</protein>
<reference evidence="5 6" key="1">
    <citation type="submission" date="2019-04" db="EMBL/GenBank/DDBJ databases">
        <title>Salinimonas iocasae sp. nov., a halophilic bacterium isolated from the outer tube casing of tubeworms in Okinawa Trough.</title>
        <authorList>
            <person name="Zhang H."/>
            <person name="Wang H."/>
            <person name="Li C."/>
        </authorList>
    </citation>
    <scope>NUCLEOTIDE SEQUENCE [LARGE SCALE GENOMIC DNA]</scope>
    <source>
        <strain evidence="5 6">KX18D6</strain>
    </source>
</reference>
<dbReference type="InterPro" id="IPR027396">
    <property type="entry name" value="DsrEFH-like"/>
</dbReference>
<dbReference type="RefSeq" id="WP_139756163.1">
    <property type="nucleotide sequence ID" value="NZ_CP039852.1"/>
</dbReference>
<organism evidence="5 6">
    <name type="scientific">Salinimonas iocasae</name>
    <dbReference type="NCBI Taxonomy" id="2572577"/>
    <lineage>
        <taxon>Bacteria</taxon>
        <taxon>Pseudomonadati</taxon>
        <taxon>Pseudomonadota</taxon>
        <taxon>Gammaproteobacteria</taxon>
        <taxon>Alteromonadales</taxon>
        <taxon>Alteromonadaceae</taxon>
        <taxon>Alteromonas/Salinimonas group</taxon>
        <taxon>Salinimonas</taxon>
    </lineage>
</organism>
<dbReference type="InterPro" id="IPR003787">
    <property type="entry name" value="Sulphur_relay_DsrE/F-like"/>
</dbReference>
<dbReference type="GO" id="GO:1990228">
    <property type="term" value="C:sulfurtransferase complex"/>
    <property type="evidence" value="ECO:0007669"/>
    <property type="project" value="TreeGrafter"/>
</dbReference>
<dbReference type="InterPro" id="IPR017463">
    <property type="entry name" value="Sulphur_relay_TusD/DsrE"/>
</dbReference>
<dbReference type="Gene3D" id="3.40.1260.10">
    <property type="entry name" value="DsrEFH-like"/>
    <property type="match status" value="1"/>
</dbReference>
<accession>A0A5B7YG47</accession>
<dbReference type="Pfam" id="PF02635">
    <property type="entry name" value="DsrE"/>
    <property type="match status" value="1"/>
</dbReference>
<evidence type="ECO:0000313" key="6">
    <source>
        <dbReference type="Proteomes" id="UP000304912"/>
    </source>
</evidence>
<dbReference type="SUPFAM" id="SSF75169">
    <property type="entry name" value="DsrEFH-like"/>
    <property type="match status" value="1"/>
</dbReference>
<dbReference type="PANTHER" id="PTHR34874">
    <property type="entry name" value="PROTEIN YCHN"/>
    <property type="match status" value="1"/>
</dbReference>
<keyword evidence="3" id="KW-0963">Cytoplasm</keyword>
<evidence type="ECO:0000256" key="2">
    <source>
        <dbReference type="ARBA" id="ARBA00007067"/>
    </source>
</evidence>
<comment type="similarity">
    <text evidence="2">Belongs to the DsrE/TusD family.</text>
</comment>
<proteinExistence type="inferred from homology"/>
<dbReference type="GO" id="GO:0097163">
    <property type="term" value="F:sulfur carrier activity"/>
    <property type="evidence" value="ECO:0007669"/>
    <property type="project" value="TreeGrafter"/>
</dbReference>